<dbReference type="HOGENOM" id="CLU_942057_0_0_4"/>
<dbReference type="CDD" id="cd05819">
    <property type="entry name" value="NHL"/>
    <property type="match status" value="1"/>
</dbReference>
<dbReference type="Gene3D" id="2.120.10.30">
    <property type="entry name" value="TolB, C-terminal domain"/>
    <property type="match status" value="2"/>
</dbReference>
<reference evidence="3" key="1">
    <citation type="submission" date="2009-08" db="EMBL/GenBank/DDBJ databases">
        <authorList>
            <consortium name="US DOE Joint Genome Institute"/>
            <person name="Lucas S."/>
            <person name="Copeland A."/>
            <person name="Lapidus A."/>
            <person name="Glavina del Rio T."/>
            <person name="Dalin E."/>
            <person name="Tice H."/>
            <person name="Bruce D."/>
            <person name="Barry K."/>
            <person name="Pitluck S."/>
            <person name="Lowry S."/>
            <person name="Larimer F."/>
            <person name="Land M."/>
            <person name="Hauser L."/>
            <person name="Kyrpides N."/>
            <person name="Ivanova N."/>
            <person name="McMahon K.D."/>
            <person name="Hugenholtz P."/>
        </authorList>
    </citation>
    <scope>NUCLEOTIDE SEQUENCE</scope>
    <source>
        <strain evidence="3">UW-1</strain>
    </source>
</reference>
<dbReference type="OrthoDB" id="9774579at2"/>
<dbReference type="InterPro" id="IPR011042">
    <property type="entry name" value="6-blade_b-propeller_TolB-like"/>
</dbReference>
<reference evidence="3" key="2">
    <citation type="submission" date="2009-09" db="EMBL/GenBank/DDBJ databases">
        <title>Complete sequence of chromosome of Candidatus Accumulibacter phosphatis clade IIA str. UW-1.</title>
        <authorList>
            <consortium name="US DOE Joint Genome Institute"/>
            <person name="Martin H.G."/>
            <person name="Ivanova N."/>
            <person name="Kunin V."/>
            <person name="Warnecke F."/>
            <person name="Barry K."/>
            <person name="He S."/>
            <person name="Salamov A."/>
            <person name="Szeto E."/>
            <person name="Dalin E."/>
            <person name="Pangilinan J.L."/>
            <person name="Lapidus A."/>
            <person name="Lowry S."/>
            <person name="Kyrpides N.C."/>
            <person name="McMahon K.D."/>
            <person name="Hugenholtz P."/>
        </authorList>
    </citation>
    <scope>NUCLEOTIDE SEQUENCE [LARGE SCALE GENOMIC DNA]</scope>
    <source>
        <strain evidence="3">UW-1</strain>
    </source>
</reference>
<dbReference type="PROSITE" id="PS51125">
    <property type="entry name" value="NHL"/>
    <property type="match status" value="2"/>
</dbReference>
<dbReference type="AlphaFoldDB" id="C7RR38"/>
<proteinExistence type="predicted"/>
<evidence type="ECO:0000313" key="3">
    <source>
        <dbReference type="EMBL" id="ACV35719.1"/>
    </source>
</evidence>
<dbReference type="SUPFAM" id="SSF101898">
    <property type="entry name" value="NHL repeat"/>
    <property type="match status" value="1"/>
</dbReference>
<feature type="repeat" description="NHL" evidence="2">
    <location>
        <begin position="155"/>
        <end position="198"/>
    </location>
</feature>
<feature type="repeat" description="NHL" evidence="2">
    <location>
        <begin position="68"/>
        <end position="109"/>
    </location>
</feature>
<dbReference type="EMBL" id="CP001715">
    <property type="protein sequence ID" value="ACV35719.1"/>
    <property type="molecule type" value="Genomic_DNA"/>
</dbReference>
<name>C7RR38_ACCRE</name>
<dbReference type="InterPro" id="IPR050952">
    <property type="entry name" value="TRIM-NHL_E3_ligases"/>
</dbReference>
<dbReference type="STRING" id="522306.CAP2UW1_2430"/>
<dbReference type="InterPro" id="IPR001258">
    <property type="entry name" value="NHL_repeat"/>
</dbReference>
<protein>
    <submittedName>
        <fullName evidence="3">NHL repeat containing protein</fullName>
    </submittedName>
</protein>
<dbReference type="Pfam" id="PF01436">
    <property type="entry name" value="NHL"/>
    <property type="match status" value="1"/>
</dbReference>
<gene>
    <name evidence="3" type="ordered locus">CAP2UW1_2430</name>
</gene>
<dbReference type="KEGG" id="app:CAP2UW1_2430"/>
<dbReference type="PANTHER" id="PTHR24104:SF25">
    <property type="entry name" value="PROTEIN LIN-41"/>
    <property type="match status" value="1"/>
</dbReference>
<dbReference type="PANTHER" id="PTHR24104">
    <property type="entry name" value="E3 UBIQUITIN-PROTEIN LIGASE NHLRC1-RELATED"/>
    <property type="match status" value="1"/>
</dbReference>
<dbReference type="GO" id="GO:0008270">
    <property type="term" value="F:zinc ion binding"/>
    <property type="evidence" value="ECO:0007669"/>
    <property type="project" value="UniProtKB-KW"/>
</dbReference>
<dbReference type="eggNOG" id="COG3391">
    <property type="taxonomic scope" value="Bacteria"/>
</dbReference>
<evidence type="ECO:0000256" key="1">
    <source>
        <dbReference type="ARBA" id="ARBA00022737"/>
    </source>
</evidence>
<organism evidence="3">
    <name type="scientific">Accumulibacter regalis</name>
    <dbReference type="NCBI Taxonomy" id="522306"/>
    <lineage>
        <taxon>Bacteria</taxon>
        <taxon>Pseudomonadati</taxon>
        <taxon>Pseudomonadota</taxon>
        <taxon>Betaproteobacteria</taxon>
        <taxon>Candidatus Accumulibacter</taxon>
    </lineage>
</organism>
<sequence precursor="true">MMRFLLFVATLLFLPIGQAQPLLHGTLIAEQAAGLAQPHDAALSPDGRLLYVTDMANSRIVALDAMTLKTLGTFGAGELSYPHDAEFDARGRLLVADTGNDRIAIYEVNGASARLVGELKGLAAPEGVAVTGDGRVLATNVRSGSVSVFRGDKLVASVGQQGSRDGEFSHPHDIDVGADGTIYVVDSGNNRVQVFDSSLAHRSSFGPELKLNGPKYLSLDAGRIWLADEYNHRILLLDHRHRLLGVLGTSQPGRGANAFRKPEAVVARAPHLWVVDTYNDRVLLLQVTLPDLQGR</sequence>
<evidence type="ECO:0000256" key="2">
    <source>
        <dbReference type="PROSITE-ProRule" id="PRU00504"/>
    </source>
</evidence>
<keyword evidence="1" id="KW-0677">Repeat</keyword>
<accession>C7RR38</accession>